<evidence type="ECO:0000313" key="3">
    <source>
        <dbReference type="Proteomes" id="UP000285864"/>
    </source>
</evidence>
<protein>
    <submittedName>
        <fullName evidence="2">GNAT family N-acetyltransferase</fullName>
    </submittedName>
</protein>
<dbReference type="GO" id="GO:0016740">
    <property type="term" value="F:transferase activity"/>
    <property type="evidence" value="ECO:0007669"/>
    <property type="project" value="UniProtKB-KW"/>
</dbReference>
<reference evidence="2 3" key="1">
    <citation type="submission" date="2018-08" db="EMBL/GenBank/DDBJ databases">
        <title>A genome reference for cultivated species of the human gut microbiota.</title>
        <authorList>
            <person name="Zou Y."/>
            <person name="Xue W."/>
            <person name="Luo G."/>
        </authorList>
    </citation>
    <scope>NUCLEOTIDE SEQUENCE [LARGE SCALE GENOMIC DNA]</scope>
    <source>
        <strain evidence="2 3">AF24-2</strain>
    </source>
</reference>
<dbReference type="PANTHER" id="PTHR36174:SF1">
    <property type="entry name" value="LIPID II:GLYCINE GLYCYLTRANSFERASE"/>
    <property type="match status" value="1"/>
</dbReference>
<organism evidence="2 3">
    <name type="scientific">Phocaeicola coprocola</name>
    <dbReference type="NCBI Taxonomy" id="310298"/>
    <lineage>
        <taxon>Bacteria</taxon>
        <taxon>Pseudomonadati</taxon>
        <taxon>Bacteroidota</taxon>
        <taxon>Bacteroidia</taxon>
        <taxon>Bacteroidales</taxon>
        <taxon>Bacteroidaceae</taxon>
        <taxon>Phocaeicola</taxon>
    </lineage>
</organism>
<evidence type="ECO:0000313" key="2">
    <source>
        <dbReference type="EMBL" id="RGR97525.1"/>
    </source>
</evidence>
<sequence length="324" mass="38529">MAIRLTTYEHAKDIPELPGTNVFHSTDLIRVLEQTPGYRPVLLVAFEGDKPIGKLLCITRRNFRLLGFTEKTYVYGVGEYFNTERKREEIFNELLTYFTTLYKEGSFLLEFRNLEEPLFGYRYFRQNGYFPVRWLRVRNSIHHEQLDKWMSASRKRQIARGLKNGASIEIASSLEDIRAFFMMLKKYYSPKVHRYLPDFHLFAFFSEESFPAGMGKIFIVRYKEKIIGGSVCLFSDDTAYLMFSAGMRKSYPLLYPGVLAVWEAMTYAREHGYSHFEFIEAGLPFKKFSYRDFILRFGGKQLSTRRWFKVRWNWLNRLLIRIYV</sequence>
<dbReference type="Pfam" id="PF13480">
    <property type="entry name" value="Acetyltransf_6"/>
    <property type="match status" value="1"/>
</dbReference>
<dbReference type="InterPro" id="IPR038740">
    <property type="entry name" value="BioF2-like_GNAT_dom"/>
</dbReference>
<accession>A0A412GRT3</accession>
<gene>
    <name evidence="2" type="ORF">DWY20_06520</name>
</gene>
<dbReference type="SUPFAM" id="SSF55729">
    <property type="entry name" value="Acyl-CoA N-acyltransferases (Nat)"/>
    <property type="match status" value="1"/>
</dbReference>
<feature type="domain" description="BioF2-like acetyltransferase" evidence="1">
    <location>
        <begin position="154"/>
        <end position="287"/>
    </location>
</feature>
<comment type="caution">
    <text evidence="2">The sequence shown here is derived from an EMBL/GenBank/DDBJ whole genome shotgun (WGS) entry which is preliminary data.</text>
</comment>
<keyword evidence="3" id="KW-1185">Reference proteome</keyword>
<dbReference type="Proteomes" id="UP000285864">
    <property type="component" value="Unassembled WGS sequence"/>
</dbReference>
<dbReference type="Gene3D" id="3.40.630.30">
    <property type="match status" value="1"/>
</dbReference>
<proteinExistence type="predicted"/>
<evidence type="ECO:0000259" key="1">
    <source>
        <dbReference type="Pfam" id="PF13480"/>
    </source>
</evidence>
<dbReference type="InterPro" id="IPR050644">
    <property type="entry name" value="PG_Glycine_Bridge_Synth"/>
</dbReference>
<name>A0A412GRT3_9BACT</name>
<dbReference type="RefSeq" id="WP_118483989.1">
    <property type="nucleotide sequence ID" value="NZ_QRUU01000021.1"/>
</dbReference>
<keyword evidence="2" id="KW-0808">Transferase</keyword>
<dbReference type="PANTHER" id="PTHR36174">
    <property type="entry name" value="LIPID II:GLYCINE GLYCYLTRANSFERASE"/>
    <property type="match status" value="1"/>
</dbReference>
<dbReference type="InterPro" id="IPR016181">
    <property type="entry name" value="Acyl_CoA_acyltransferase"/>
</dbReference>
<dbReference type="EMBL" id="QRUU01000021">
    <property type="protein sequence ID" value="RGR97525.1"/>
    <property type="molecule type" value="Genomic_DNA"/>
</dbReference>
<dbReference type="AlphaFoldDB" id="A0A412GRT3"/>